<organism evidence="2 3">
    <name type="scientific">Shewanella pneumatophori</name>
    <dbReference type="NCBI Taxonomy" id="314092"/>
    <lineage>
        <taxon>Bacteria</taxon>
        <taxon>Pseudomonadati</taxon>
        <taxon>Pseudomonadota</taxon>
        <taxon>Gammaproteobacteria</taxon>
        <taxon>Alteromonadales</taxon>
        <taxon>Shewanellaceae</taxon>
        <taxon>Shewanella</taxon>
    </lineage>
</organism>
<reference evidence="2" key="1">
    <citation type="submission" date="2022-01" db="EMBL/GenBank/DDBJ databases">
        <title>Whole genome-based taxonomy of the Shewanellaceae.</title>
        <authorList>
            <person name="Martin-Rodriguez A.J."/>
        </authorList>
    </citation>
    <scope>NUCLEOTIDE SEQUENCE</scope>
    <source>
        <strain evidence="2">KCTC 23973</strain>
    </source>
</reference>
<dbReference type="RefSeq" id="WP_248950429.1">
    <property type="nucleotide sequence ID" value="NZ_JAKILB010000006.1"/>
</dbReference>
<evidence type="ECO:0000313" key="3">
    <source>
        <dbReference type="Proteomes" id="UP001139293"/>
    </source>
</evidence>
<evidence type="ECO:0000313" key="2">
    <source>
        <dbReference type="EMBL" id="MCL1139255.1"/>
    </source>
</evidence>
<dbReference type="Proteomes" id="UP001139293">
    <property type="component" value="Unassembled WGS sequence"/>
</dbReference>
<dbReference type="AlphaFoldDB" id="A0A9X1ZGY9"/>
<keyword evidence="1" id="KW-1133">Transmembrane helix</keyword>
<keyword evidence="1" id="KW-0472">Membrane</keyword>
<name>A0A9X1ZGY9_9GAMM</name>
<accession>A0A9X1ZGY9</accession>
<keyword evidence="3" id="KW-1185">Reference proteome</keyword>
<protein>
    <submittedName>
        <fullName evidence="2">Uncharacterized protein</fullName>
    </submittedName>
</protein>
<dbReference type="EMBL" id="JAKILB010000006">
    <property type="protein sequence ID" value="MCL1139255.1"/>
    <property type="molecule type" value="Genomic_DNA"/>
</dbReference>
<feature type="transmembrane region" description="Helical" evidence="1">
    <location>
        <begin position="114"/>
        <end position="130"/>
    </location>
</feature>
<evidence type="ECO:0000256" key="1">
    <source>
        <dbReference type="SAM" id="Phobius"/>
    </source>
</evidence>
<feature type="transmembrane region" description="Helical" evidence="1">
    <location>
        <begin position="76"/>
        <end position="94"/>
    </location>
</feature>
<comment type="caution">
    <text evidence="2">The sequence shown here is derived from an EMBL/GenBank/DDBJ whole genome shotgun (WGS) entry which is preliminary data.</text>
</comment>
<feature type="transmembrane region" description="Helical" evidence="1">
    <location>
        <begin position="48"/>
        <end position="69"/>
    </location>
</feature>
<proteinExistence type="predicted"/>
<keyword evidence="1" id="KW-0812">Transmembrane</keyword>
<gene>
    <name evidence="2" type="ORF">L2740_11955</name>
</gene>
<sequence length="144" mass="15820">MKYVPAMVLGLIAAGLPAVTFSIAASYSPLLSYLIEVEGLNSNSPEWLLVILQDSAITLLSAVAIVFIYRRLLSQFPFNWLAIILMQLPLSLLVIEVNGLPIDFANLYELSKSLPTLINVIAIVLIYKLFKLIDNKQATVNSGL</sequence>